<keyword evidence="9" id="KW-0282">Flagellum</keyword>
<evidence type="ECO:0000313" key="9">
    <source>
        <dbReference type="EMBL" id="QOP46145.1"/>
    </source>
</evidence>
<reference evidence="9 10" key="1">
    <citation type="submission" date="2019-07" db="EMBL/GenBank/DDBJ databases">
        <title>Sulfurimonas paralvinellae sp. nov., a novel mesophilic, hydrogen- and sulfur-oxidizing chemolithoautotroph within the Epsilonproteo- bacteria isolated from a deep-sea hydrothermal vent polychaete nest, reclassification of Thiomicrospira denitrificans as Sulfurimonas denitrificans comb. nov. and emended description of the genus Sulfurimonas.</title>
        <authorList>
            <person name="Wang S."/>
            <person name="Jiang L."/>
            <person name="Shao Z."/>
        </authorList>
    </citation>
    <scope>NUCLEOTIDE SEQUENCE [LARGE SCALE GENOMIC DNA]</scope>
    <source>
        <strain evidence="9 10">GO25</strain>
    </source>
</reference>
<keyword evidence="10" id="KW-1185">Reference proteome</keyword>
<keyword evidence="6" id="KW-0975">Bacterial flagellum</keyword>
<dbReference type="RefSeq" id="WP_193110330.1">
    <property type="nucleotide sequence ID" value="NZ_CP041406.1"/>
</dbReference>
<keyword evidence="5" id="KW-0964">Secreted</keyword>
<dbReference type="GO" id="GO:0044780">
    <property type="term" value="P:bacterial-type flagellum assembly"/>
    <property type="evidence" value="ECO:0007669"/>
    <property type="project" value="InterPro"/>
</dbReference>
<evidence type="ECO:0000256" key="6">
    <source>
        <dbReference type="ARBA" id="ARBA00023143"/>
    </source>
</evidence>
<dbReference type="Proteomes" id="UP000593580">
    <property type="component" value="Chromosome"/>
</dbReference>
<dbReference type="Pfam" id="PF06429">
    <property type="entry name" value="Flg_bbr_C"/>
    <property type="match status" value="1"/>
</dbReference>
<evidence type="ECO:0000256" key="1">
    <source>
        <dbReference type="ARBA" id="ARBA00004365"/>
    </source>
</evidence>
<comment type="subcellular location">
    <subcellularLocation>
        <location evidence="1">Bacterial flagellum</location>
    </subcellularLocation>
    <subcellularLocation>
        <location evidence="2">Secreted</location>
    </subcellularLocation>
</comment>
<protein>
    <recommendedName>
        <fullName evidence="4">Flagellar hook-associated protein 1</fullName>
    </recommendedName>
</protein>
<dbReference type="InterPro" id="IPR002371">
    <property type="entry name" value="FlgK"/>
</dbReference>
<keyword evidence="9" id="KW-0969">Cilium</keyword>
<dbReference type="KEGG" id="spal:FM071_07510"/>
<feature type="domain" description="Flagellar hook-associated protein FlgK helical" evidence="8">
    <location>
        <begin position="96"/>
        <end position="342"/>
    </location>
</feature>
<comment type="similarity">
    <text evidence="3">Belongs to the flagella basal body rod proteins family.</text>
</comment>
<dbReference type="Pfam" id="PF22638">
    <property type="entry name" value="FlgK_D1"/>
    <property type="match status" value="1"/>
</dbReference>
<evidence type="ECO:0000313" key="10">
    <source>
        <dbReference type="Proteomes" id="UP000593580"/>
    </source>
</evidence>
<dbReference type="InterPro" id="IPR010930">
    <property type="entry name" value="Flg_bb/hook_C_dom"/>
</dbReference>
<evidence type="ECO:0000256" key="3">
    <source>
        <dbReference type="ARBA" id="ARBA00009677"/>
    </source>
</evidence>
<feature type="domain" description="Flagellar basal-body/hook protein C-terminal" evidence="7">
    <location>
        <begin position="584"/>
        <end position="624"/>
    </location>
</feature>
<dbReference type="PANTHER" id="PTHR30033:SF1">
    <property type="entry name" value="FLAGELLAR HOOK-ASSOCIATED PROTEIN 1"/>
    <property type="match status" value="1"/>
</dbReference>
<dbReference type="EMBL" id="CP041406">
    <property type="protein sequence ID" value="QOP46145.1"/>
    <property type="molecule type" value="Genomic_DNA"/>
</dbReference>
<dbReference type="AlphaFoldDB" id="A0A7M1B8Z6"/>
<sequence>MASIFNTLGIGYSGLNAAQVGINTTGHNISNAEVDGYTRQRVITSAATPLQTRPGQVGNGTQIEDIKRVFDNFVFDRYSGVSADKEYSDFEKQTLEELSTYFPEIDGVGIKADLAEYYNMWQTFADNPDNDAIKVALAKQTETLSKHIGQTQAQVKDLQMQINDQLAVNVDEVNSLAKQLADLNISIEVAEAGGGYEANDLRDKRNVIERSLSRLIGATVKQGQLESNIQIDSNSNTSSGSYTLSVNGFNIVDGSSYHPLKISKEDNEFGFYSLSYERQDGVLIPFEEKVTNGKIGALFDLRGGKIDTTSGMPTDGVLQQVVSDLDAFAKGLVESTNNLYAESATTKMSSNVLADIGPTSSLVNSPLNVTPGAFNIIVYDVDGNEVAQRKINIDYATSMSGIAGSNSIEGQIKAVVDDNGDSNANNDIDDFITYNFQTAADGTLRLELGIDPQSESMGYTFAIKDELTSEKFASGSNFAGALGLHRFFDGDNAQNIKLNTELSDNPTKIHAGFSSAAGDNRIALNMIQQQFESYKFDVGNQEYDTTVYGMFDITATYVGISTNAAITRNDTVTAQFNSTELEYNSVSKVSIDEEMTNLIKYQTSYGAAAKVITTVDQMMQTLLGIKQ</sequence>
<proteinExistence type="inferred from homology"/>
<evidence type="ECO:0000256" key="2">
    <source>
        <dbReference type="ARBA" id="ARBA00004613"/>
    </source>
</evidence>
<evidence type="ECO:0000256" key="4">
    <source>
        <dbReference type="ARBA" id="ARBA00016244"/>
    </source>
</evidence>
<gene>
    <name evidence="9" type="primary">flgK</name>
    <name evidence="9" type="ORF">FM071_07510</name>
</gene>
<dbReference type="GO" id="GO:0005198">
    <property type="term" value="F:structural molecule activity"/>
    <property type="evidence" value="ECO:0007669"/>
    <property type="project" value="InterPro"/>
</dbReference>
<evidence type="ECO:0000256" key="5">
    <source>
        <dbReference type="ARBA" id="ARBA00022525"/>
    </source>
</evidence>
<evidence type="ECO:0000259" key="7">
    <source>
        <dbReference type="Pfam" id="PF06429"/>
    </source>
</evidence>
<keyword evidence="9" id="KW-0966">Cell projection</keyword>
<dbReference type="PANTHER" id="PTHR30033">
    <property type="entry name" value="FLAGELLAR HOOK-ASSOCIATED PROTEIN 1"/>
    <property type="match status" value="1"/>
</dbReference>
<dbReference type="PRINTS" id="PR01005">
    <property type="entry name" value="FLGHOOKAP1"/>
</dbReference>
<name>A0A7M1B8Z6_9BACT</name>
<organism evidence="9 10">
    <name type="scientific">Sulfurimonas paralvinellae</name>
    <dbReference type="NCBI Taxonomy" id="317658"/>
    <lineage>
        <taxon>Bacteria</taxon>
        <taxon>Pseudomonadati</taxon>
        <taxon>Campylobacterota</taxon>
        <taxon>Epsilonproteobacteria</taxon>
        <taxon>Campylobacterales</taxon>
        <taxon>Sulfurimonadaceae</taxon>
        <taxon>Sulfurimonas</taxon>
    </lineage>
</organism>
<accession>A0A7M1B8Z6</accession>
<dbReference type="SUPFAM" id="SSF64518">
    <property type="entry name" value="Phase 1 flagellin"/>
    <property type="match status" value="1"/>
</dbReference>
<dbReference type="InterPro" id="IPR053927">
    <property type="entry name" value="FlgK_helical"/>
</dbReference>
<dbReference type="GO" id="GO:0009424">
    <property type="term" value="C:bacterial-type flagellum hook"/>
    <property type="evidence" value="ECO:0007669"/>
    <property type="project" value="InterPro"/>
</dbReference>
<dbReference type="GO" id="GO:0005576">
    <property type="term" value="C:extracellular region"/>
    <property type="evidence" value="ECO:0007669"/>
    <property type="project" value="UniProtKB-SubCell"/>
</dbReference>
<evidence type="ECO:0000259" key="8">
    <source>
        <dbReference type="Pfam" id="PF22638"/>
    </source>
</evidence>
<dbReference type="NCBIfam" id="TIGR02492">
    <property type="entry name" value="flgK_ends"/>
    <property type="match status" value="1"/>
</dbReference>